<dbReference type="PROSITE" id="PS00893">
    <property type="entry name" value="NUDIX_BOX"/>
    <property type="match status" value="1"/>
</dbReference>
<proteinExistence type="predicted"/>
<evidence type="ECO:0000259" key="4">
    <source>
        <dbReference type="PROSITE" id="PS51462"/>
    </source>
</evidence>
<evidence type="ECO:0000256" key="3">
    <source>
        <dbReference type="ARBA" id="ARBA00022842"/>
    </source>
</evidence>
<dbReference type="AlphaFoldDB" id="A0A1U9R572"/>
<keyword evidence="3" id="KW-0460">Magnesium</keyword>
<dbReference type="PANTHER" id="PTHR43046">
    <property type="entry name" value="GDP-MANNOSE MANNOSYL HYDROLASE"/>
    <property type="match status" value="1"/>
</dbReference>
<dbReference type="EMBL" id="CP018047">
    <property type="protein sequence ID" value="AQU71413.1"/>
    <property type="molecule type" value="Genomic_DNA"/>
</dbReference>
<keyword evidence="6" id="KW-1185">Reference proteome</keyword>
<reference evidence="5 6" key="1">
    <citation type="submission" date="2016-11" db="EMBL/GenBank/DDBJ databases">
        <title>Complete genome sequence of Streptomyces niveus SCSIO 3406.</title>
        <authorList>
            <person name="Zhu Q."/>
            <person name="Cheng W."/>
            <person name="Song Y."/>
            <person name="Li Q."/>
            <person name="Ju J."/>
        </authorList>
    </citation>
    <scope>NUCLEOTIDE SEQUENCE [LARGE SCALE GENOMIC DNA]</scope>
    <source>
        <strain evidence="5 6">SCSIO 3406</strain>
    </source>
</reference>
<dbReference type="InterPro" id="IPR020084">
    <property type="entry name" value="NUDIX_hydrolase_CS"/>
</dbReference>
<dbReference type="Pfam" id="PF00293">
    <property type="entry name" value="NUDIX"/>
    <property type="match status" value="1"/>
</dbReference>
<comment type="cofactor">
    <cofactor evidence="1">
        <name>Mg(2+)</name>
        <dbReference type="ChEBI" id="CHEBI:18420"/>
    </cofactor>
</comment>
<dbReference type="PROSITE" id="PS51462">
    <property type="entry name" value="NUDIX"/>
    <property type="match status" value="1"/>
</dbReference>
<dbReference type="InterPro" id="IPR015797">
    <property type="entry name" value="NUDIX_hydrolase-like_dom_sf"/>
</dbReference>
<dbReference type="InterPro" id="IPR000086">
    <property type="entry name" value="NUDIX_hydrolase_dom"/>
</dbReference>
<name>A0A1U9R572_STRNV</name>
<dbReference type="KEGG" id="snw:BBN63_32885"/>
<feature type="domain" description="Nudix hydrolase" evidence="4">
    <location>
        <begin position="1"/>
        <end position="131"/>
    </location>
</feature>
<protein>
    <recommendedName>
        <fullName evidence="4">Nudix hydrolase domain-containing protein</fullName>
    </recommendedName>
</protein>
<evidence type="ECO:0000313" key="6">
    <source>
        <dbReference type="Proteomes" id="UP000189677"/>
    </source>
</evidence>
<organism evidence="5 6">
    <name type="scientific">Streptomyces niveus</name>
    <name type="common">Streptomyces spheroides</name>
    <dbReference type="NCBI Taxonomy" id="193462"/>
    <lineage>
        <taxon>Bacteria</taxon>
        <taxon>Bacillati</taxon>
        <taxon>Actinomycetota</taxon>
        <taxon>Actinomycetes</taxon>
        <taxon>Kitasatosporales</taxon>
        <taxon>Streptomycetaceae</taxon>
        <taxon>Streptomyces</taxon>
    </lineage>
</organism>
<dbReference type="Gene3D" id="3.90.79.10">
    <property type="entry name" value="Nucleoside Triphosphate Pyrophosphohydrolase"/>
    <property type="match status" value="1"/>
</dbReference>
<evidence type="ECO:0000256" key="2">
    <source>
        <dbReference type="ARBA" id="ARBA00022801"/>
    </source>
</evidence>
<gene>
    <name evidence="5" type="ORF">BBN63_32885</name>
</gene>
<dbReference type="Proteomes" id="UP000189677">
    <property type="component" value="Chromosome"/>
</dbReference>
<sequence length="148" mass="16390">MGCLALPRNPEGHVLLVEKIYQKAEGNPRPWGMVGGSANANETLHNALCREFEEETGIVIGTPGRLLVFDYVPARRYAEGYNFVFDTPVLATDTKITLPAGELSDCRFVPPGELDQYMSDHGVRRARAVLKAMEEDTFIELEDGHPVT</sequence>
<evidence type="ECO:0000313" key="5">
    <source>
        <dbReference type="EMBL" id="AQU71413.1"/>
    </source>
</evidence>
<keyword evidence="2" id="KW-0378">Hydrolase</keyword>
<accession>A0A1U9R572</accession>
<dbReference type="GO" id="GO:0016787">
    <property type="term" value="F:hydrolase activity"/>
    <property type="evidence" value="ECO:0007669"/>
    <property type="project" value="UniProtKB-KW"/>
</dbReference>
<dbReference type="SUPFAM" id="SSF55811">
    <property type="entry name" value="Nudix"/>
    <property type="match status" value="1"/>
</dbReference>
<evidence type="ECO:0000256" key="1">
    <source>
        <dbReference type="ARBA" id="ARBA00001946"/>
    </source>
</evidence>
<dbReference type="PANTHER" id="PTHR43046:SF12">
    <property type="entry name" value="GDP-MANNOSE MANNOSYL HYDROLASE"/>
    <property type="match status" value="1"/>
</dbReference>